<evidence type="ECO:0000256" key="4">
    <source>
        <dbReference type="ARBA" id="ARBA00022532"/>
    </source>
</evidence>
<dbReference type="PANTHER" id="PTHR42902">
    <property type="entry name" value="MALATE SYNTHASE"/>
    <property type="match status" value="1"/>
</dbReference>
<evidence type="ECO:0000259" key="11">
    <source>
        <dbReference type="Pfam" id="PF20659"/>
    </source>
</evidence>
<comment type="caution">
    <text evidence="12">The sequence shown here is derived from an EMBL/GenBank/DDBJ whole genome shotgun (WGS) entry which is preliminary data.</text>
</comment>
<dbReference type="InterPro" id="IPR044856">
    <property type="entry name" value="Malate_synth_C_sf"/>
</dbReference>
<dbReference type="InterPro" id="IPR011076">
    <property type="entry name" value="Malate_synth_sf"/>
</dbReference>
<feature type="domain" description="Malate synthase TIM barrel" evidence="9">
    <location>
        <begin position="181"/>
        <end position="425"/>
    </location>
</feature>
<evidence type="ECO:0000256" key="2">
    <source>
        <dbReference type="ARBA" id="ARBA00012636"/>
    </source>
</evidence>
<dbReference type="Pfam" id="PF20659">
    <property type="entry name" value="MS_C"/>
    <property type="match status" value="1"/>
</dbReference>
<sequence>MFIKETIMHSTEDRETDMQSQQSRAINVVGELSTEQQKAILSEPALDFLNALVTKFSAPLEQALHLRRERQKQFDAGELPDFREDTKNIREDKNWKVAPIPKTLQDRRVEITGPVDRKMVINALNSGAKIFMCCFEDASSPTWENMLDGQVNLRDANAGTISYYDEKKDKQYDLVAEPAQLLARPRGLHLPERHIEYNGQPIAGCLMDFALYFFHNYQTRAQQGEGVYYYIPKLESMEEAKWWDDVFRFTEEYFKVEIGTIRATVLIETLPAVFQMEEMLYVMRDHIVAMNCGRWDYIFSYIKTLKNHKDRILPDRHSVGMDKPFLNAYSQLLVKTCHARGALAMGGMSAFIPNSDPAVMQQVLTKVEEDKNRESSNGHDGTWVAHPKLVDVAMEIFDNKLGGQVNQMDFDSSHVGNITAEQLLAPCEGPRNEEGLRKNIRIALYYIEAWISGVGCVPIYGLMEDAATAEISRASIWQWIKHGVKLDDGQVVTEEYFRTLLAEELITIKQEVGEQRYAQGRFEETAKMFDTLSTQDDFAEFLTLPSYPVISTIK</sequence>
<reference evidence="12 13" key="1">
    <citation type="submission" date="2019-07" db="EMBL/GenBank/DDBJ databases">
        <title>The draft genome sequence of Vibrio algivorus M1486.</title>
        <authorList>
            <person name="Meng X."/>
        </authorList>
    </citation>
    <scope>NUCLEOTIDE SEQUENCE [LARGE SCALE GENOMIC DNA]</scope>
    <source>
        <strain evidence="12 13">M1486</strain>
    </source>
</reference>
<dbReference type="InterPro" id="IPR048355">
    <property type="entry name" value="MS_C"/>
</dbReference>
<proteinExistence type="inferred from homology"/>
<dbReference type="CDD" id="cd00727">
    <property type="entry name" value="malate_synt_A"/>
    <property type="match status" value="1"/>
</dbReference>
<feature type="region of interest" description="Disordered" evidence="8">
    <location>
        <begin position="1"/>
        <end position="21"/>
    </location>
</feature>
<dbReference type="GO" id="GO:0006099">
    <property type="term" value="P:tricarboxylic acid cycle"/>
    <property type="evidence" value="ECO:0007669"/>
    <property type="project" value="UniProtKB-KW"/>
</dbReference>
<feature type="active site" description="Proton donor" evidence="7">
    <location>
        <position position="465"/>
    </location>
</feature>
<keyword evidence="3" id="KW-0329">Glyoxylate bypass</keyword>
<organism evidence="12 13">
    <name type="scientific">Vibrio algivorus</name>
    <dbReference type="NCBI Taxonomy" id="1667024"/>
    <lineage>
        <taxon>Bacteria</taxon>
        <taxon>Pseudomonadati</taxon>
        <taxon>Pseudomonadota</taxon>
        <taxon>Gammaproteobacteria</taxon>
        <taxon>Vibrionales</taxon>
        <taxon>Vibrionaceae</taxon>
        <taxon>Vibrio</taxon>
    </lineage>
</organism>
<evidence type="ECO:0000256" key="6">
    <source>
        <dbReference type="ARBA" id="ARBA00047918"/>
    </source>
</evidence>
<keyword evidence="12" id="KW-0012">Acyltransferase</keyword>
<dbReference type="EC" id="2.3.3.9" evidence="2"/>
<dbReference type="InterPro" id="IPR001465">
    <property type="entry name" value="Malate_synthase_TIM"/>
</dbReference>
<evidence type="ECO:0000256" key="5">
    <source>
        <dbReference type="ARBA" id="ARBA00022679"/>
    </source>
</evidence>
<evidence type="ECO:0000259" key="9">
    <source>
        <dbReference type="Pfam" id="PF01274"/>
    </source>
</evidence>
<dbReference type="FunFam" id="3.20.20.360:FF:000001">
    <property type="entry name" value="Malate synthase"/>
    <property type="match status" value="1"/>
</dbReference>
<evidence type="ECO:0000313" key="13">
    <source>
        <dbReference type="Proteomes" id="UP000319828"/>
    </source>
</evidence>
<dbReference type="EMBL" id="VMKJ01000014">
    <property type="protein sequence ID" value="TVO36727.1"/>
    <property type="molecule type" value="Genomic_DNA"/>
</dbReference>
<feature type="active site" description="Proton acceptor" evidence="7">
    <location>
        <position position="184"/>
    </location>
</feature>
<evidence type="ECO:0000256" key="1">
    <source>
        <dbReference type="ARBA" id="ARBA00006394"/>
    </source>
</evidence>
<feature type="domain" description="Malate synthase N-terminal" evidence="10">
    <location>
        <begin position="33"/>
        <end position="87"/>
    </location>
</feature>
<gene>
    <name evidence="12" type="ORF">FOF44_08545</name>
</gene>
<protein>
    <recommendedName>
        <fullName evidence="2">malate synthase</fullName>
        <ecNumber evidence="2">2.3.3.9</ecNumber>
    </recommendedName>
</protein>
<keyword evidence="5 12" id="KW-0808">Transferase</keyword>
<evidence type="ECO:0000256" key="3">
    <source>
        <dbReference type="ARBA" id="ARBA00022435"/>
    </source>
</evidence>
<dbReference type="GO" id="GO:0004474">
    <property type="term" value="F:malate synthase activity"/>
    <property type="evidence" value="ECO:0007669"/>
    <property type="project" value="UniProtKB-EC"/>
</dbReference>
<evidence type="ECO:0000256" key="7">
    <source>
        <dbReference type="PIRSR" id="PIRSR001363-1"/>
    </source>
</evidence>
<evidence type="ECO:0000313" key="12">
    <source>
        <dbReference type="EMBL" id="TVO36727.1"/>
    </source>
</evidence>
<dbReference type="AlphaFoldDB" id="A0A557P7V3"/>
<dbReference type="Proteomes" id="UP000319828">
    <property type="component" value="Unassembled WGS sequence"/>
</dbReference>
<comment type="similarity">
    <text evidence="1">Belongs to the malate synthase family.</text>
</comment>
<dbReference type="PIRSF" id="PIRSF001363">
    <property type="entry name" value="Malate_synth"/>
    <property type="match status" value="1"/>
</dbReference>
<dbReference type="Pfam" id="PF20656">
    <property type="entry name" value="MS_N"/>
    <property type="match status" value="1"/>
</dbReference>
<keyword evidence="4" id="KW-0816">Tricarboxylic acid cycle</keyword>
<dbReference type="PANTHER" id="PTHR42902:SF1">
    <property type="entry name" value="MALATE SYNTHASE 1-RELATED"/>
    <property type="match status" value="1"/>
</dbReference>
<evidence type="ECO:0000256" key="8">
    <source>
        <dbReference type="SAM" id="MobiDB-lite"/>
    </source>
</evidence>
<dbReference type="InterPro" id="IPR048356">
    <property type="entry name" value="MS_N"/>
</dbReference>
<dbReference type="SUPFAM" id="SSF51645">
    <property type="entry name" value="Malate synthase G"/>
    <property type="match status" value="1"/>
</dbReference>
<dbReference type="GO" id="GO:0005737">
    <property type="term" value="C:cytoplasm"/>
    <property type="evidence" value="ECO:0007669"/>
    <property type="project" value="TreeGrafter"/>
</dbReference>
<comment type="catalytic activity">
    <reaction evidence="6">
        <text>glyoxylate + acetyl-CoA + H2O = (S)-malate + CoA + H(+)</text>
        <dbReference type="Rhea" id="RHEA:18181"/>
        <dbReference type="ChEBI" id="CHEBI:15377"/>
        <dbReference type="ChEBI" id="CHEBI:15378"/>
        <dbReference type="ChEBI" id="CHEBI:15589"/>
        <dbReference type="ChEBI" id="CHEBI:36655"/>
        <dbReference type="ChEBI" id="CHEBI:57287"/>
        <dbReference type="ChEBI" id="CHEBI:57288"/>
        <dbReference type="EC" id="2.3.3.9"/>
    </reaction>
</comment>
<dbReference type="Gene3D" id="1.20.1220.12">
    <property type="entry name" value="Malate synthase, domain III"/>
    <property type="match status" value="1"/>
</dbReference>
<dbReference type="NCBIfam" id="TIGR01344">
    <property type="entry name" value="malate_syn_A"/>
    <property type="match status" value="1"/>
</dbReference>
<dbReference type="Gene3D" id="3.20.20.360">
    <property type="entry name" value="Malate synthase, domain 3"/>
    <property type="match status" value="1"/>
</dbReference>
<name>A0A557P7V3_9VIBR</name>
<evidence type="ECO:0000259" key="10">
    <source>
        <dbReference type="Pfam" id="PF20656"/>
    </source>
</evidence>
<dbReference type="Pfam" id="PF01274">
    <property type="entry name" value="MS_TIM-barrel"/>
    <property type="match status" value="1"/>
</dbReference>
<dbReference type="InterPro" id="IPR006252">
    <property type="entry name" value="Malate_synthA"/>
</dbReference>
<dbReference type="GO" id="GO:0006097">
    <property type="term" value="P:glyoxylate cycle"/>
    <property type="evidence" value="ECO:0007669"/>
    <property type="project" value="UniProtKB-KW"/>
</dbReference>
<accession>A0A557P7V3</accession>
<dbReference type="OrthoDB" id="9768429at2"/>
<dbReference type="InterPro" id="IPR046363">
    <property type="entry name" value="MS_N_TIM-barrel_dom"/>
</dbReference>
<dbReference type="FunFam" id="1.20.1220.12:FF:000001">
    <property type="entry name" value="Malate synthase"/>
    <property type="match status" value="1"/>
</dbReference>
<feature type="domain" description="Malate synthase C-terminal" evidence="11">
    <location>
        <begin position="432"/>
        <end position="548"/>
    </location>
</feature>
<feature type="compositionally biased region" description="Basic and acidic residues" evidence="8">
    <location>
        <begin position="1"/>
        <end position="17"/>
    </location>
</feature>